<evidence type="ECO:0000313" key="2">
    <source>
        <dbReference type="EMBL" id="RGK61322.1"/>
    </source>
</evidence>
<reference evidence="1 4" key="2">
    <citation type="journal article" date="2019" name="Nat. Med.">
        <title>A library of human gut bacterial isolates paired with longitudinal multiomics data enables mechanistic microbiome research.</title>
        <authorList>
            <person name="Poyet M."/>
            <person name="Groussin M."/>
            <person name="Gibbons S.M."/>
            <person name="Avila-Pacheco J."/>
            <person name="Jiang X."/>
            <person name="Kearney S.M."/>
            <person name="Perrotta A.R."/>
            <person name="Berdy B."/>
            <person name="Zhao S."/>
            <person name="Lieberman T.D."/>
            <person name="Swanson P.K."/>
            <person name="Smith M."/>
            <person name="Roesemann S."/>
            <person name="Alexander J.E."/>
            <person name="Rich S.A."/>
            <person name="Livny J."/>
            <person name="Vlamakis H."/>
            <person name="Clish C."/>
            <person name="Bullock K."/>
            <person name="Deik A."/>
            <person name="Scott J."/>
            <person name="Pierce K.A."/>
            <person name="Xavier R.J."/>
            <person name="Alm E.J."/>
        </authorList>
    </citation>
    <scope>NUCLEOTIDE SEQUENCE [LARGE SCALE GENOMIC DNA]</scope>
    <source>
        <strain evidence="1 4">BIOML-A58</strain>
    </source>
</reference>
<evidence type="ECO:0000313" key="3">
    <source>
        <dbReference type="Proteomes" id="UP000261210"/>
    </source>
</evidence>
<gene>
    <name evidence="2" type="ORF">DXD03_13135</name>
    <name evidence="1" type="ORF">GA398_11450</name>
</gene>
<name>A0A3E4NCZ7_9BACE</name>
<comment type="caution">
    <text evidence="2">The sequence shown here is derived from an EMBL/GenBank/DDBJ whole genome shotgun (WGS) entry which is preliminary data.</text>
</comment>
<dbReference type="AlphaFoldDB" id="A0A3E4NCZ7"/>
<dbReference type="EMBL" id="WDED01000015">
    <property type="protein sequence ID" value="KAB6147433.1"/>
    <property type="molecule type" value="Genomic_DNA"/>
</dbReference>
<accession>A0A3E4NCZ7</accession>
<evidence type="ECO:0000313" key="1">
    <source>
        <dbReference type="EMBL" id="KAB6147433.1"/>
    </source>
</evidence>
<protein>
    <submittedName>
        <fullName evidence="1">DUF1566 domain-containing protein</fullName>
    </submittedName>
</protein>
<dbReference type="Proteomes" id="UP000261210">
    <property type="component" value="Unassembled WGS sequence"/>
</dbReference>
<sequence length="262" mass="30405">MNIFRLTVMKFCILFFIPLRVHSQSTEIYTDLRGNKYAAINYKGMVKYKVEDRSKNTNFRSYIQLYKYDSDNKPQEEKDESGNNVFVYRTTRHTERQKEGGGDWKVSGYFLVSPDIVNKEGAAKAQTMDWATANGYLTSANTNVYSTPSFAVTKGCAAYRGKDGLDEPGTWRVPTRGECALILLFYKKMEETLEITDFQPFAFLPKDPTYYWSATEQGGYSKGVWSMRFYPDDHITGYWIYAGYNDKTQKSYYLRCIRDIPQ</sequence>
<evidence type="ECO:0000313" key="4">
    <source>
        <dbReference type="Proteomes" id="UP000434604"/>
    </source>
</evidence>
<organism evidence="2 3">
    <name type="scientific">Bacteroides xylanisolvens</name>
    <dbReference type="NCBI Taxonomy" id="371601"/>
    <lineage>
        <taxon>Bacteria</taxon>
        <taxon>Pseudomonadati</taxon>
        <taxon>Bacteroidota</taxon>
        <taxon>Bacteroidia</taxon>
        <taxon>Bacteroidales</taxon>
        <taxon>Bacteroidaceae</taxon>
        <taxon>Bacteroides</taxon>
    </lineage>
</organism>
<reference evidence="2 3" key="1">
    <citation type="submission" date="2018-08" db="EMBL/GenBank/DDBJ databases">
        <title>A genome reference for cultivated species of the human gut microbiota.</title>
        <authorList>
            <person name="Zou Y."/>
            <person name="Xue W."/>
            <person name="Luo G."/>
        </authorList>
    </citation>
    <scope>NUCLEOTIDE SEQUENCE [LARGE SCALE GENOMIC DNA]</scope>
    <source>
        <strain evidence="2 3">TF10-34</strain>
    </source>
</reference>
<proteinExistence type="predicted"/>
<dbReference type="EMBL" id="QSQU01000018">
    <property type="protein sequence ID" value="RGK61322.1"/>
    <property type="molecule type" value="Genomic_DNA"/>
</dbReference>
<dbReference type="Proteomes" id="UP000434604">
    <property type="component" value="Unassembled WGS sequence"/>
</dbReference>